<evidence type="ECO:0000256" key="1">
    <source>
        <dbReference type="SAM" id="MobiDB-lite"/>
    </source>
</evidence>
<gene>
    <name evidence="2" type="ORF">MONBRDRAFT_25660</name>
</gene>
<evidence type="ECO:0000313" key="2">
    <source>
        <dbReference type="EMBL" id="EDQ89079.1"/>
    </source>
</evidence>
<reference evidence="2 3" key="1">
    <citation type="journal article" date="2008" name="Nature">
        <title>The genome of the choanoflagellate Monosiga brevicollis and the origin of metazoans.</title>
        <authorList>
            <consortium name="JGI Sequencing"/>
            <person name="King N."/>
            <person name="Westbrook M.J."/>
            <person name="Young S.L."/>
            <person name="Kuo A."/>
            <person name="Abedin M."/>
            <person name="Chapman J."/>
            <person name="Fairclough S."/>
            <person name="Hellsten U."/>
            <person name="Isogai Y."/>
            <person name="Letunic I."/>
            <person name="Marr M."/>
            <person name="Pincus D."/>
            <person name="Putnam N."/>
            <person name="Rokas A."/>
            <person name="Wright K.J."/>
            <person name="Zuzow R."/>
            <person name="Dirks W."/>
            <person name="Good M."/>
            <person name="Goodstein D."/>
            <person name="Lemons D."/>
            <person name="Li W."/>
            <person name="Lyons J.B."/>
            <person name="Morris A."/>
            <person name="Nichols S."/>
            <person name="Richter D.J."/>
            <person name="Salamov A."/>
            <person name="Bork P."/>
            <person name="Lim W.A."/>
            <person name="Manning G."/>
            <person name="Miller W.T."/>
            <person name="McGinnis W."/>
            <person name="Shapiro H."/>
            <person name="Tjian R."/>
            <person name="Grigoriev I.V."/>
            <person name="Rokhsar D."/>
        </authorList>
    </citation>
    <scope>NUCLEOTIDE SEQUENCE [LARGE SCALE GENOMIC DNA]</scope>
    <source>
        <strain evidence="3">MX1 / ATCC 50154</strain>
    </source>
</reference>
<dbReference type="KEGG" id="mbr:MONBRDRAFT_25660"/>
<sequence>MRQKNPPAVMRLDASLSPPLRSHKIGSGDTVQLQKPVGSIGAPPSGTGARTNTTVSCMRGNVNVPTPKSHTVKRFSTPRRTDILDKPGFHHARPLQPLYMPVYPGDAAWRLSASRGGMTRNGSHISAESKEMSIRKLAQP</sequence>
<feature type="region of interest" description="Disordered" evidence="1">
    <location>
        <begin position="114"/>
        <end position="140"/>
    </location>
</feature>
<name>A9V019_MONBE</name>
<proteinExistence type="predicted"/>
<accession>A9V019</accession>
<dbReference type="GeneID" id="5891372"/>
<evidence type="ECO:0000313" key="3">
    <source>
        <dbReference type="Proteomes" id="UP000001357"/>
    </source>
</evidence>
<feature type="region of interest" description="Disordered" evidence="1">
    <location>
        <begin position="31"/>
        <end position="52"/>
    </location>
</feature>
<dbReference type="RefSeq" id="XP_001746184.1">
    <property type="nucleotide sequence ID" value="XM_001746132.1"/>
</dbReference>
<organism evidence="2 3">
    <name type="scientific">Monosiga brevicollis</name>
    <name type="common">Choanoflagellate</name>
    <dbReference type="NCBI Taxonomy" id="81824"/>
    <lineage>
        <taxon>Eukaryota</taxon>
        <taxon>Choanoflagellata</taxon>
        <taxon>Craspedida</taxon>
        <taxon>Salpingoecidae</taxon>
        <taxon>Monosiga</taxon>
    </lineage>
</organism>
<dbReference type="Proteomes" id="UP000001357">
    <property type="component" value="Unassembled WGS sequence"/>
</dbReference>
<dbReference type="AlphaFoldDB" id="A9V019"/>
<dbReference type="EMBL" id="CH991552">
    <property type="protein sequence ID" value="EDQ89079.1"/>
    <property type="molecule type" value="Genomic_DNA"/>
</dbReference>
<dbReference type="InParanoid" id="A9V019"/>
<keyword evidence="3" id="KW-1185">Reference proteome</keyword>
<protein>
    <submittedName>
        <fullName evidence="2">Uncharacterized protein</fullName>
    </submittedName>
</protein>